<dbReference type="STRING" id="537011.PREVCOP_04140"/>
<dbReference type="AlphaFoldDB" id="D1PAB5"/>
<gene>
    <name evidence="1" type="ORF">PREVCOP_04140</name>
</gene>
<sequence length="61" mass="7397">MKTRITEKNNTGRNIEEEVIRTFNRLCAYIYIMYFPEGTHQKQRFKLNITNKKNKIKSKCL</sequence>
<proteinExistence type="predicted"/>
<dbReference type="PaxDb" id="537011-PREVCOP_04140"/>
<dbReference type="EMBL" id="ACBX02000006">
    <property type="protein sequence ID" value="EFB36444.1"/>
    <property type="molecule type" value="Genomic_DNA"/>
</dbReference>
<keyword evidence="2" id="KW-1185">Reference proteome</keyword>
<protein>
    <submittedName>
        <fullName evidence="1">Uncharacterized protein</fullName>
    </submittedName>
</protein>
<evidence type="ECO:0000313" key="2">
    <source>
        <dbReference type="Proteomes" id="UP000004477"/>
    </source>
</evidence>
<accession>D1PAB5</accession>
<organism evidence="1 2">
    <name type="scientific">Segatella copri DSM 18205</name>
    <dbReference type="NCBI Taxonomy" id="537011"/>
    <lineage>
        <taxon>Bacteria</taxon>
        <taxon>Pseudomonadati</taxon>
        <taxon>Bacteroidota</taxon>
        <taxon>Bacteroidia</taxon>
        <taxon>Bacteroidales</taxon>
        <taxon>Prevotellaceae</taxon>
        <taxon>Segatella</taxon>
    </lineage>
</organism>
<reference evidence="1" key="1">
    <citation type="submission" date="2009-11" db="EMBL/GenBank/DDBJ databases">
        <authorList>
            <person name="Weinstock G."/>
            <person name="Sodergren E."/>
            <person name="Clifton S."/>
            <person name="Fulton L."/>
            <person name="Fulton B."/>
            <person name="Courtney L."/>
            <person name="Fronick C."/>
            <person name="Harrison M."/>
            <person name="Strong C."/>
            <person name="Farmer C."/>
            <person name="Delahaunty K."/>
            <person name="Markovic C."/>
            <person name="Hall O."/>
            <person name="Minx P."/>
            <person name="Tomlinson C."/>
            <person name="Mitreva M."/>
            <person name="Nelson J."/>
            <person name="Hou S."/>
            <person name="Wollam A."/>
            <person name="Pepin K.H."/>
            <person name="Johnson M."/>
            <person name="Bhonagiri V."/>
            <person name="Nash W.E."/>
            <person name="Warren W."/>
            <person name="Chinwalla A."/>
            <person name="Mardis E.R."/>
            <person name="Wilson R.K."/>
        </authorList>
    </citation>
    <scope>NUCLEOTIDE SEQUENCE [LARGE SCALE GENOMIC DNA]</scope>
    <source>
        <strain evidence="1">DSM 18205</strain>
    </source>
</reference>
<comment type="caution">
    <text evidence="1">The sequence shown here is derived from an EMBL/GenBank/DDBJ whole genome shotgun (WGS) entry which is preliminary data.</text>
</comment>
<dbReference type="HOGENOM" id="CLU_2918809_0_0_10"/>
<name>D1PAB5_9BACT</name>
<dbReference type="Proteomes" id="UP000004477">
    <property type="component" value="Unassembled WGS sequence"/>
</dbReference>
<evidence type="ECO:0000313" key="1">
    <source>
        <dbReference type="EMBL" id="EFB36444.1"/>
    </source>
</evidence>